<protein>
    <submittedName>
        <fullName evidence="1">Uncharacterized protein</fullName>
    </submittedName>
</protein>
<comment type="caution">
    <text evidence="1">The sequence shown here is derived from an EMBL/GenBank/DDBJ whole genome shotgun (WGS) entry which is preliminary data.</text>
</comment>
<dbReference type="Proteomes" id="UP001328107">
    <property type="component" value="Unassembled WGS sequence"/>
</dbReference>
<feature type="non-terminal residue" evidence="1">
    <location>
        <position position="111"/>
    </location>
</feature>
<reference evidence="2" key="1">
    <citation type="submission" date="2022-10" db="EMBL/GenBank/DDBJ databases">
        <title>Genome assembly of Pristionchus species.</title>
        <authorList>
            <person name="Yoshida K."/>
            <person name="Sommer R.J."/>
        </authorList>
    </citation>
    <scope>NUCLEOTIDE SEQUENCE [LARGE SCALE GENOMIC DNA]</scope>
    <source>
        <strain evidence="2">RS5460</strain>
    </source>
</reference>
<name>A0AAN5DCA0_9BILA</name>
<organism evidence="1 2">
    <name type="scientific">Pristionchus mayeri</name>
    <dbReference type="NCBI Taxonomy" id="1317129"/>
    <lineage>
        <taxon>Eukaryota</taxon>
        <taxon>Metazoa</taxon>
        <taxon>Ecdysozoa</taxon>
        <taxon>Nematoda</taxon>
        <taxon>Chromadorea</taxon>
        <taxon>Rhabditida</taxon>
        <taxon>Rhabditina</taxon>
        <taxon>Diplogasteromorpha</taxon>
        <taxon>Diplogasteroidea</taxon>
        <taxon>Neodiplogasteridae</taxon>
        <taxon>Pristionchus</taxon>
    </lineage>
</organism>
<evidence type="ECO:0000313" key="1">
    <source>
        <dbReference type="EMBL" id="GMR60469.1"/>
    </source>
</evidence>
<accession>A0AAN5DCA0</accession>
<dbReference type="AlphaFoldDB" id="A0AAN5DCA0"/>
<dbReference type="EMBL" id="BTRK01000006">
    <property type="protein sequence ID" value="GMR60469.1"/>
    <property type="molecule type" value="Genomic_DNA"/>
</dbReference>
<sequence length="111" mass="12329">MCLGHGSEAADLIRDGLEDAVLAEMLIRPLLRSAHCPLDCALLSDDDLSDEIESNWTIIPIEENRNFCIRTSNLEEKAGACIKITRIARLLGHALLPYVDDISELMLINIK</sequence>
<keyword evidence="2" id="KW-1185">Reference proteome</keyword>
<gene>
    <name evidence="1" type="ORF">PMAYCL1PPCAC_30664</name>
</gene>
<evidence type="ECO:0000313" key="2">
    <source>
        <dbReference type="Proteomes" id="UP001328107"/>
    </source>
</evidence>
<proteinExistence type="predicted"/>